<dbReference type="KEGG" id="lpaa:BHS01_05195"/>
<reference evidence="1 2" key="1">
    <citation type="submission" date="2016-09" db="EMBL/GenBank/DDBJ databases">
        <title>Lactic acid bacteria from MAP meat Genome sequencing and assembly.</title>
        <authorList>
            <person name="Behr J."/>
            <person name="Hilgarth M."/>
            <person name="Vogel R.F."/>
        </authorList>
    </citation>
    <scope>NUCLEOTIDE SEQUENCE [LARGE SCALE GENOMIC DNA]</scope>
    <source>
        <strain evidence="1 2">TMW21615</strain>
    </source>
</reference>
<name>A0A7L4WCP3_9LACT</name>
<dbReference type="AlphaFoldDB" id="A0A7L4WCP3"/>
<dbReference type="RefSeq" id="WP_109834604.1">
    <property type="nucleotide sequence ID" value="NZ_CP017195.1"/>
</dbReference>
<evidence type="ECO:0000313" key="2">
    <source>
        <dbReference type="Proteomes" id="UP000516280"/>
    </source>
</evidence>
<accession>A0A7L4WCP3</accession>
<protein>
    <submittedName>
        <fullName evidence="1">Uncharacterized protein</fullName>
    </submittedName>
</protein>
<evidence type="ECO:0000313" key="1">
    <source>
        <dbReference type="EMBL" id="QDJ27959.1"/>
    </source>
</evidence>
<gene>
    <name evidence="1" type="ORF">BHS01_05195</name>
</gene>
<dbReference type="Proteomes" id="UP000516280">
    <property type="component" value="Chromosome"/>
</dbReference>
<proteinExistence type="predicted"/>
<dbReference type="EMBL" id="CP017195">
    <property type="protein sequence ID" value="QDJ27959.1"/>
    <property type="molecule type" value="Genomic_DNA"/>
</dbReference>
<sequence length="155" mass="18243">MAFKNIKLSRKEASNWIAYFKETYQFRGDTIRINMIWPCLTVNQDKSIFLKTKFINHDVPYDVELFYFWHGCLFLLKMKQVWGKEDLESWELNLLSPYPEVYFKSGIHLPEKVIKDEAKIFQDLKVAMVVYGQNGGNVMNPPLPKIKINVAGKVY</sequence>
<organism evidence="1 2">
    <name type="scientific">Pseudolactococcus paracarnosus</name>
    <dbReference type="NCBI Taxonomy" id="2749962"/>
    <lineage>
        <taxon>Bacteria</taxon>
        <taxon>Bacillati</taxon>
        <taxon>Bacillota</taxon>
        <taxon>Bacilli</taxon>
        <taxon>Lactobacillales</taxon>
        <taxon>Streptococcaceae</taxon>
        <taxon>Pseudolactococcus</taxon>
    </lineage>
</organism>